<reference evidence="2 3" key="1">
    <citation type="journal article" date="2020" name="Nat. Commun.">
        <title>Genome of Tripterygium wilfordii and identification of cytochrome P450 involved in triptolide biosynthesis.</title>
        <authorList>
            <person name="Tu L."/>
            <person name="Su P."/>
            <person name="Zhang Z."/>
            <person name="Gao L."/>
            <person name="Wang J."/>
            <person name="Hu T."/>
            <person name="Zhou J."/>
            <person name="Zhang Y."/>
            <person name="Zhao Y."/>
            <person name="Liu Y."/>
            <person name="Song Y."/>
            <person name="Tong Y."/>
            <person name="Lu Y."/>
            <person name="Yang J."/>
            <person name="Xu C."/>
            <person name="Jia M."/>
            <person name="Peters R.J."/>
            <person name="Huang L."/>
            <person name="Gao W."/>
        </authorList>
    </citation>
    <scope>NUCLEOTIDE SEQUENCE [LARGE SCALE GENOMIC DNA]</scope>
    <source>
        <strain evidence="3">cv. XIE 37</strain>
        <tissue evidence="2">Leaf</tissue>
    </source>
</reference>
<dbReference type="InterPro" id="IPR029058">
    <property type="entry name" value="AB_hydrolase_fold"/>
</dbReference>
<dbReference type="GO" id="GO:0009941">
    <property type="term" value="C:chloroplast envelope"/>
    <property type="evidence" value="ECO:0007669"/>
    <property type="project" value="TreeGrafter"/>
</dbReference>
<accession>A0A7J7CQV0</accession>
<evidence type="ECO:0000259" key="1">
    <source>
        <dbReference type="Pfam" id="PF12697"/>
    </source>
</evidence>
<comment type="caution">
    <text evidence="2">The sequence shown here is derived from an EMBL/GenBank/DDBJ whole genome shotgun (WGS) entry which is preliminary data.</text>
</comment>
<feature type="domain" description="AB hydrolase-1" evidence="1">
    <location>
        <begin position="178"/>
        <end position="499"/>
    </location>
</feature>
<gene>
    <name evidence="2" type="ORF">HS088_TW14G00625</name>
</gene>
<dbReference type="PANTHER" id="PTHR43689">
    <property type="entry name" value="HYDROLASE"/>
    <property type="match status" value="1"/>
</dbReference>
<dbReference type="Gene3D" id="3.40.50.1820">
    <property type="entry name" value="alpha/beta hydrolase"/>
    <property type="match status" value="1"/>
</dbReference>
<dbReference type="SUPFAM" id="SSF53474">
    <property type="entry name" value="alpha/beta-Hydrolases"/>
    <property type="match status" value="1"/>
</dbReference>
<dbReference type="InParanoid" id="A0A7J7CQV0"/>
<dbReference type="AlphaFoldDB" id="A0A7J7CQV0"/>
<keyword evidence="3" id="KW-1185">Reference proteome</keyword>
<evidence type="ECO:0000313" key="2">
    <source>
        <dbReference type="EMBL" id="KAF5736482.1"/>
    </source>
</evidence>
<evidence type="ECO:0000313" key="3">
    <source>
        <dbReference type="Proteomes" id="UP000593562"/>
    </source>
</evidence>
<name>A0A7J7CQV0_TRIWF</name>
<proteinExistence type="predicted"/>
<dbReference type="Proteomes" id="UP000593562">
    <property type="component" value="Unassembled WGS sequence"/>
</dbReference>
<dbReference type="PANTHER" id="PTHR43689:SF1">
    <property type="entry name" value="ALPHA_BETA-HYDROLASES SUPERFAMILY PROTEIN"/>
    <property type="match status" value="1"/>
</dbReference>
<dbReference type="EMBL" id="JAAARO010000014">
    <property type="protein sequence ID" value="KAF5736482.1"/>
    <property type="molecule type" value="Genomic_DNA"/>
</dbReference>
<dbReference type="InterPro" id="IPR000073">
    <property type="entry name" value="AB_hydrolase_1"/>
</dbReference>
<dbReference type="FunCoup" id="A0A7J7CQV0">
    <property type="interactions" value="402"/>
</dbReference>
<dbReference type="OrthoDB" id="19657at2759"/>
<protein>
    <recommendedName>
        <fullName evidence="1">AB hydrolase-1 domain-containing protein</fullName>
    </recommendedName>
</protein>
<dbReference type="Pfam" id="PF12697">
    <property type="entry name" value="Abhydrolase_6"/>
    <property type="match status" value="1"/>
</dbReference>
<organism evidence="2 3">
    <name type="scientific">Tripterygium wilfordii</name>
    <name type="common">Thunder God vine</name>
    <dbReference type="NCBI Taxonomy" id="458696"/>
    <lineage>
        <taxon>Eukaryota</taxon>
        <taxon>Viridiplantae</taxon>
        <taxon>Streptophyta</taxon>
        <taxon>Embryophyta</taxon>
        <taxon>Tracheophyta</taxon>
        <taxon>Spermatophyta</taxon>
        <taxon>Magnoliopsida</taxon>
        <taxon>eudicotyledons</taxon>
        <taxon>Gunneridae</taxon>
        <taxon>Pentapetalae</taxon>
        <taxon>rosids</taxon>
        <taxon>fabids</taxon>
        <taxon>Celastrales</taxon>
        <taxon>Celastraceae</taxon>
        <taxon>Tripterygium</taxon>
    </lineage>
</organism>
<sequence length="521" mass="57537">MSFSPTDEIERQRKLDQALSLLPLMSGVAVCPLLQQRSIFLTPADTGFSKCHGRIPATTNSKRHNNFSSFSRQWHHLTNTNSKYLQFTSNASVSGSAGDYSEQLLDTNKKQQKSKSVAGVEQDELLDPAHLADPDSCFCEFQGLQIHHKVYDPELQQDNSLSTETSHPTIEKKLGLPLILLHGFGASVFSWSRVMKPLAEATGSKVLAFDRPAFGLTSRVEFFQSSTATEHGKPTLNPYSTAFSVLATLYFVDFLGAEKAVLVGHSAGSLVAVDSYFEAPEHVAALILVAPAILAPIGVRKAVDGNKSRADNESERDKANSSTLHKSFHKLFGSILKFTKYIAQAIMQMVKGMAYMFNSLYKKALAAILRSAFAVTLVRMIMDKFGMAAIRNAWYDRNQITEHVLNGYTKPLRVKGWDKALVEFTASMILSTESESKPPLAKRLHEISCPVLIVTGDTDRLVPSWNSVKLSQAIPGSCLEVIKHCGHLPHEEKVEEFVSVVQKFLQRSFGDSRELSLQAAV</sequence>